<dbReference type="EMBL" id="NPDN01000005">
    <property type="protein sequence ID" value="PJZ25604.1"/>
    <property type="molecule type" value="Genomic_DNA"/>
</dbReference>
<sequence>MAQIPGFYVFEGLDGSGKSTLSVRVLDLLTSKHVPAICFAEPTRYESGLYLRKFLSGEVELSPEKQIEAFLEDREVSLQRNILPSLSQKKIVLLDRYMYSTAAYQSGEFFSAREILKKNLDRGFPEPEKVFYLEIAPEEALARLQGRDTTKDRFETISALTKIKKAYEEILPENTVRLDAKLPTEELLKLVTEKISY</sequence>
<dbReference type="PROSITE" id="PS01331">
    <property type="entry name" value="THYMIDYLATE_KINASE"/>
    <property type="match status" value="1"/>
</dbReference>
<organism evidence="10 11">
    <name type="scientific">Leptospira hartskeerlii</name>
    <dbReference type="NCBI Taxonomy" id="2023177"/>
    <lineage>
        <taxon>Bacteria</taxon>
        <taxon>Pseudomonadati</taxon>
        <taxon>Spirochaetota</taxon>
        <taxon>Spirochaetia</taxon>
        <taxon>Leptospirales</taxon>
        <taxon>Leptospiraceae</taxon>
        <taxon>Leptospira</taxon>
    </lineage>
</organism>
<dbReference type="Proteomes" id="UP000232196">
    <property type="component" value="Unassembled WGS sequence"/>
</dbReference>
<dbReference type="OrthoDB" id="9774907at2"/>
<gene>
    <name evidence="8 10" type="primary">tmk</name>
    <name evidence="10" type="ORF">CH357_10940</name>
</gene>
<feature type="domain" description="Thymidylate kinase-like" evidence="9">
    <location>
        <begin position="10"/>
        <end position="188"/>
    </location>
</feature>
<dbReference type="AlphaFoldDB" id="A0A2M9XD66"/>
<keyword evidence="3 8" id="KW-0545">Nucleotide biosynthesis</keyword>
<comment type="similarity">
    <text evidence="1 8">Belongs to the thymidylate kinase family.</text>
</comment>
<keyword evidence="5 8" id="KW-0418">Kinase</keyword>
<dbReference type="Pfam" id="PF02223">
    <property type="entry name" value="Thymidylate_kin"/>
    <property type="match status" value="1"/>
</dbReference>
<dbReference type="NCBIfam" id="TIGR00041">
    <property type="entry name" value="DTMP_kinase"/>
    <property type="match status" value="1"/>
</dbReference>
<comment type="caution">
    <text evidence="10">The sequence shown here is derived from an EMBL/GenBank/DDBJ whole genome shotgun (WGS) entry which is preliminary data.</text>
</comment>
<dbReference type="GO" id="GO:0006233">
    <property type="term" value="P:dTDP biosynthetic process"/>
    <property type="evidence" value="ECO:0007669"/>
    <property type="project" value="InterPro"/>
</dbReference>
<keyword evidence="4 8" id="KW-0547">Nucleotide-binding</keyword>
<evidence type="ECO:0000313" key="11">
    <source>
        <dbReference type="Proteomes" id="UP000232196"/>
    </source>
</evidence>
<evidence type="ECO:0000259" key="9">
    <source>
        <dbReference type="Pfam" id="PF02223"/>
    </source>
</evidence>
<keyword evidence="6 8" id="KW-0067">ATP-binding</keyword>
<dbReference type="InterPro" id="IPR018094">
    <property type="entry name" value="Thymidylate_kinase"/>
</dbReference>
<dbReference type="GO" id="GO:0005829">
    <property type="term" value="C:cytosol"/>
    <property type="evidence" value="ECO:0007669"/>
    <property type="project" value="TreeGrafter"/>
</dbReference>
<dbReference type="CDD" id="cd01672">
    <property type="entry name" value="TMPK"/>
    <property type="match status" value="1"/>
</dbReference>
<comment type="catalytic activity">
    <reaction evidence="7 8">
        <text>dTMP + ATP = dTDP + ADP</text>
        <dbReference type="Rhea" id="RHEA:13517"/>
        <dbReference type="ChEBI" id="CHEBI:30616"/>
        <dbReference type="ChEBI" id="CHEBI:58369"/>
        <dbReference type="ChEBI" id="CHEBI:63528"/>
        <dbReference type="ChEBI" id="CHEBI:456216"/>
        <dbReference type="EC" id="2.7.4.9"/>
    </reaction>
</comment>
<keyword evidence="2 8" id="KW-0808">Transferase</keyword>
<evidence type="ECO:0000256" key="2">
    <source>
        <dbReference type="ARBA" id="ARBA00022679"/>
    </source>
</evidence>
<keyword evidence="11" id="KW-1185">Reference proteome</keyword>
<evidence type="ECO:0000313" key="10">
    <source>
        <dbReference type="EMBL" id="PJZ25604.1"/>
    </source>
</evidence>
<reference evidence="10 11" key="1">
    <citation type="submission" date="2017-07" db="EMBL/GenBank/DDBJ databases">
        <title>Leptospira spp. isolated from tropical soils.</title>
        <authorList>
            <person name="Thibeaux R."/>
            <person name="Iraola G."/>
            <person name="Ferres I."/>
            <person name="Bierque E."/>
            <person name="Girault D."/>
            <person name="Soupe-Gilbert M.-E."/>
            <person name="Picardeau M."/>
            <person name="Goarant C."/>
        </authorList>
    </citation>
    <scope>NUCLEOTIDE SEQUENCE [LARGE SCALE GENOMIC DNA]</scope>
    <source>
        <strain evidence="10 11">MCA1-C-A1</strain>
    </source>
</reference>
<dbReference type="PANTHER" id="PTHR10344">
    <property type="entry name" value="THYMIDYLATE KINASE"/>
    <property type="match status" value="1"/>
</dbReference>
<proteinExistence type="inferred from homology"/>
<evidence type="ECO:0000256" key="3">
    <source>
        <dbReference type="ARBA" id="ARBA00022727"/>
    </source>
</evidence>
<evidence type="ECO:0000256" key="1">
    <source>
        <dbReference type="ARBA" id="ARBA00009776"/>
    </source>
</evidence>
<evidence type="ECO:0000256" key="8">
    <source>
        <dbReference type="HAMAP-Rule" id="MF_00165"/>
    </source>
</evidence>
<dbReference type="SUPFAM" id="SSF52540">
    <property type="entry name" value="P-loop containing nucleoside triphosphate hydrolases"/>
    <property type="match status" value="1"/>
</dbReference>
<dbReference type="GO" id="GO:0006235">
    <property type="term" value="P:dTTP biosynthetic process"/>
    <property type="evidence" value="ECO:0007669"/>
    <property type="project" value="UniProtKB-UniRule"/>
</dbReference>
<dbReference type="GO" id="GO:0005524">
    <property type="term" value="F:ATP binding"/>
    <property type="evidence" value="ECO:0007669"/>
    <property type="project" value="UniProtKB-UniRule"/>
</dbReference>
<evidence type="ECO:0000256" key="6">
    <source>
        <dbReference type="ARBA" id="ARBA00022840"/>
    </source>
</evidence>
<evidence type="ECO:0000256" key="7">
    <source>
        <dbReference type="ARBA" id="ARBA00048743"/>
    </source>
</evidence>
<dbReference type="PANTHER" id="PTHR10344:SF4">
    <property type="entry name" value="UMP-CMP KINASE 2, MITOCHONDRIAL"/>
    <property type="match status" value="1"/>
</dbReference>
<comment type="function">
    <text evidence="8">Phosphorylation of dTMP to form dTDP in both de novo and salvage pathways of dTTP synthesis.</text>
</comment>
<dbReference type="GO" id="GO:0006227">
    <property type="term" value="P:dUDP biosynthetic process"/>
    <property type="evidence" value="ECO:0007669"/>
    <property type="project" value="TreeGrafter"/>
</dbReference>
<accession>A0A2M9XD66</accession>
<evidence type="ECO:0000256" key="4">
    <source>
        <dbReference type="ARBA" id="ARBA00022741"/>
    </source>
</evidence>
<dbReference type="InterPro" id="IPR027417">
    <property type="entry name" value="P-loop_NTPase"/>
</dbReference>
<dbReference type="InterPro" id="IPR018095">
    <property type="entry name" value="Thymidylate_kin_CS"/>
</dbReference>
<dbReference type="Gene3D" id="3.40.50.300">
    <property type="entry name" value="P-loop containing nucleotide triphosphate hydrolases"/>
    <property type="match status" value="1"/>
</dbReference>
<feature type="binding site" evidence="8">
    <location>
        <begin position="12"/>
        <end position="19"/>
    </location>
    <ligand>
        <name>ATP</name>
        <dbReference type="ChEBI" id="CHEBI:30616"/>
    </ligand>
</feature>
<dbReference type="InterPro" id="IPR039430">
    <property type="entry name" value="Thymidylate_kin-like_dom"/>
</dbReference>
<dbReference type="HAMAP" id="MF_00165">
    <property type="entry name" value="Thymidylate_kinase"/>
    <property type="match status" value="1"/>
</dbReference>
<dbReference type="GO" id="GO:0004798">
    <property type="term" value="F:dTMP kinase activity"/>
    <property type="evidence" value="ECO:0007669"/>
    <property type="project" value="UniProtKB-UniRule"/>
</dbReference>
<evidence type="ECO:0000256" key="5">
    <source>
        <dbReference type="ARBA" id="ARBA00022777"/>
    </source>
</evidence>
<protein>
    <recommendedName>
        <fullName evidence="8">Thymidylate kinase</fullName>
        <ecNumber evidence="8">2.7.4.9</ecNumber>
    </recommendedName>
    <alternativeName>
        <fullName evidence="8">dTMP kinase</fullName>
    </alternativeName>
</protein>
<dbReference type="EC" id="2.7.4.9" evidence="8"/>
<name>A0A2M9XD66_9LEPT</name>
<dbReference type="RefSeq" id="WP_100706977.1">
    <property type="nucleotide sequence ID" value="NZ_NPDL01000008.1"/>
</dbReference>